<protein>
    <submittedName>
        <fullName evidence="1">Uncharacterized protein</fullName>
    </submittedName>
</protein>
<accession>A0A3P6CVS6</accession>
<dbReference type="AlphaFoldDB" id="A0A3P6CVS6"/>
<dbReference type="EMBL" id="LR031873">
    <property type="protein sequence ID" value="VDD11569.1"/>
    <property type="molecule type" value="Genomic_DNA"/>
</dbReference>
<organism evidence="1">
    <name type="scientific">Brassica oleracea</name>
    <name type="common">Wild cabbage</name>
    <dbReference type="NCBI Taxonomy" id="3712"/>
    <lineage>
        <taxon>Eukaryota</taxon>
        <taxon>Viridiplantae</taxon>
        <taxon>Streptophyta</taxon>
        <taxon>Embryophyta</taxon>
        <taxon>Tracheophyta</taxon>
        <taxon>Spermatophyta</taxon>
        <taxon>Magnoliopsida</taxon>
        <taxon>eudicotyledons</taxon>
        <taxon>Gunneridae</taxon>
        <taxon>Pentapetalae</taxon>
        <taxon>rosids</taxon>
        <taxon>malvids</taxon>
        <taxon>Brassicales</taxon>
        <taxon>Brassicaceae</taxon>
        <taxon>Brassiceae</taxon>
        <taxon>Brassica</taxon>
    </lineage>
</organism>
<proteinExistence type="predicted"/>
<name>A0A3P6CVS6_BRAOL</name>
<sequence>MKRTTTTIALILLWTAGLSVLLKAILSFLKKCVKKTL</sequence>
<evidence type="ECO:0000313" key="1">
    <source>
        <dbReference type="EMBL" id="VDD11569.1"/>
    </source>
</evidence>
<gene>
    <name evidence="1" type="ORF">BOLC4T26214H</name>
</gene>
<reference evidence="1" key="1">
    <citation type="submission" date="2018-11" db="EMBL/GenBank/DDBJ databases">
        <authorList>
            <consortium name="Genoscope - CEA"/>
            <person name="William W."/>
        </authorList>
    </citation>
    <scope>NUCLEOTIDE SEQUENCE</scope>
</reference>